<evidence type="ECO:0000313" key="2">
    <source>
        <dbReference type="Proteomes" id="UP000039865"/>
    </source>
</evidence>
<gene>
    <name evidence="1" type="primary">Contig8781.g9372</name>
    <name evidence="1" type="ORF">STYLEM_16734</name>
</gene>
<dbReference type="EMBL" id="CCKQ01015789">
    <property type="protein sequence ID" value="CDW87624.1"/>
    <property type="molecule type" value="Genomic_DNA"/>
</dbReference>
<accession>A0A078AZL6</accession>
<evidence type="ECO:0000313" key="1">
    <source>
        <dbReference type="EMBL" id="CDW87624.1"/>
    </source>
</evidence>
<sequence length="296" mass="35545">MQGILQDIQKIISENNLCLDKHLEAKFGYLVLRGYKRSLDFPACMKHGELYLLKFKDHEKETWKYLYKVNTIIAKTYQMINSLNHCMKYMNEAIAIVQRNITDKNDLQLGIIYRITGYQYWKFLKRTKSTIYKEKGDMSKEVFETDVAQQHYEQFLRYTRMNYKESHFRVAKVYVRLADNLMRDRGNPQQLKKAEIYLQKYLEIVKEIEEIQTDEEMEVTGSLYIALYYQFLGKYYARLLDKENSLLSYKKSHEMYIRGNNGVESLICQSFYQFIIDDLAELNDLELSIDYNKKYK</sequence>
<reference evidence="1 2" key="1">
    <citation type="submission" date="2014-06" db="EMBL/GenBank/DDBJ databases">
        <authorList>
            <person name="Swart Estienne"/>
        </authorList>
    </citation>
    <scope>NUCLEOTIDE SEQUENCE [LARGE SCALE GENOMIC DNA]</scope>
    <source>
        <strain evidence="1 2">130c</strain>
    </source>
</reference>
<dbReference type="InterPro" id="IPR011990">
    <property type="entry name" value="TPR-like_helical_dom_sf"/>
</dbReference>
<proteinExistence type="predicted"/>
<organism evidence="1 2">
    <name type="scientific">Stylonychia lemnae</name>
    <name type="common">Ciliate</name>
    <dbReference type="NCBI Taxonomy" id="5949"/>
    <lineage>
        <taxon>Eukaryota</taxon>
        <taxon>Sar</taxon>
        <taxon>Alveolata</taxon>
        <taxon>Ciliophora</taxon>
        <taxon>Intramacronucleata</taxon>
        <taxon>Spirotrichea</taxon>
        <taxon>Stichotrichia</taxon>
        <taxon>Sporadotrichida</taxon>
        <taxon>Oxytrichidae</taxon>
        <taxon>Stylonychinae</taxon>
        <taxon>Stylonychia</taxon>
    </lineage>
</organism>
<keyword evidence="2" id="KW-1185">Reference proteome</keyword>
<dbReference type="AlphaFoldDB" id="A0A078AZL6"/>
<name>A0A078AZL6_STYLE</name>
<dbReference type="InParanoid" id="A0A078AZL6"/>
<dbReference type="Proteomes" id="UP000039865">
    <property type="component" value="Unassembled WGS sequence"/>
</dbReference>
<dbReference type="Gene3D" id="1.25.40.10">
    <property type="entry name" value="Tetratricopeptide repeat domain"/>
    <property type="match status" value="1"/>
</dbReference>
<protein>
    <submittedName>
        <fullName evidence="1">Uncharacterized protein</fullName>
    </submittedName>
</protein>